<feature type="domain" description="DUF6571" evidence="1">
    <location>
        <begin position="409"/>
        <end position="615"/>
    </location>
</feature>
<sequence length="779" mass="84557">MLTYAEIMTTDFAALTTAAGKWESMAGEIKKVEDRYKDTVQKVAMGPNWVGVSAGVAQTNFAGTRYEYGAAQIQAKAVGSLLRDAHTQFVDLKKKLESARAEAVEAGMSVSEEGRVSFDYARLTDSERRAYRNDPDGQRTVSEAVTKWQKHIDDRVKAVSDADEGVKIALDAVVLDSNKDVGGKGDDQLNGFNAGAKGDIELYEAENAKDIATRLNGGEKVSTAEVAELGRSFRDNADNKAFSQTFVGGMGAGGTIRLANTLNNRAHGGDESQRGLYRDLNKGLAGTLAGATAVPEFKGSDGKKLVYGTKAYQDAFTEWSKGSDAKFYNDFMGDLRKAGVEKYELDVVGDKIAVGTGHGQDVRGYQALATLMQQGTGYSPQFLGDLTDDMIAAEKKDKDIWDLHGSFDDKKDGWFKNDPVDGVLSIMSRDPEAATGYLDPKADGDKDRLKYLLKDRDWDFVNTMDWRGNIETTGKDTSDGDVRNGLGLALEAATTGHTPLGPGQDPWPQTPHTEAQSRIMHDVIGTLGPDQKVHENLREPLARSLASYSADTHEILAGLDGRYIRASGDGHFTEGGTTHMSASQKDLVQFIRGLSDDPEAYATLYKAESRYSNLVMEGIPQGATGDNLRNPLDKSGTVLGVYSSVMEDVVNDDRMGKYSEADWKAKVAYHVIGGAVTPLYFTTAGGVSVAFGDSLQRGVDTWAWQWGNEMKAEADTEANAKIADKYLTVNNQVPIMVEDWAKDRPDLSGQTVQSLSSQILNGHDRGVNTAQKYLTDTTN</sequence>
<dbReference type="Pfam" id="PF20211">
    <property type="entry name" value="DUF6571"/>
    <property type="match status" value="1"/>
</dbReference>
<name>A0ABW8EKY2_STRT5</name>
<dbReference type="RefSeq" id="WP_402381302.1">
    <property type="nucleotide sequence ID" value="NZ_JBIUYY010000006.1"/>
</dbReference>
<protein>
    <submittedName>
        <fullName evidence="2">DUF6571 family protein</fullName>
    </submittedName>
</protein>
<dbReference type="InterPro" id="IPR046701">
    <property type="entry name" value="DUF6571"/>
</dbReference>
<reference evidence="2 3" key="1">
    <citation type="submission" date="2024-10" db="EMBL/GenBank/DDBJ databases">
        <title>The Natural Products Discovery Center: Release of the First 8490 Sequenced Strains for Exploring Actinobacteria Biosynthetic Diversity.</title>
        <authorList>
            <person name="Kalkreuter E."/>
            <person name="Kautsar S.A."/>
            <person name="Yang D."/>
            <person name="Bader C.D."/>
            <person name="Teijaro C.N."/>
            <person name="Fluegel L."/>
            <person name="Davis C.M."/>
            <person name="Simpson J.R."/>
            <person name="Lauterbach L."/>
            <person name="Steele A.D."/>
            <person name="Gui C."/>
            <person name="Meng S."/>
            <person name="Li G."/>
            <person name="Viehrig K."/>
            <person name="Ye F."/>
            <person name="Su P."/>
            <person name="Kiefer A.F."/>
            <person name="Nichols A."/>
            <person name="Cepeda A.J."/>
            <person name="Yan W."/>
            <person name="Fan B."/>
            <person name="Jiang Y."/>
            <person name="Adhikari A."/>
            <person name="Zheng C.-J."/>
            <person name="Schuster L."/>
            <person name="Cowan T.M."/>
            <person name="Smanski M.J."/>
            <person name="Chevrette M.G."/>
            <person name="De Carvalho L.P.S."/>
            <person name="Shen B."/>
        </authorList>
    </citation>
    <scope>NUCLEOTIDE SEQUENCE [LARGE SCALE GENOMIC DNA]</scope>
    <source>
        <strain evidence="2 3">NPDC087220</strain>
    </source>
</reference>
<evidence type="ECO:0000313" key="2">
    <source>
        <dbReference type="EMBL" id="MFJ2822595.1"/>
    </source>
</evidence>
<dbReference type="Proteomes" id="UP001617351">
    <property type="component" value="Unassembled WGS sequence"/>
</dbReference>
<gene>
    <name evidence="2" type="ORF">ACIO7M_15970</name>
</gene>
<dbReference type="EMBL" id="JBIUYY010000006">
    <property type="protein sequence ID" value="MFJ2822595.1"/>
    <property type="molecule type" value="Genomic_DNA"/>
</dbReference>
<organism evidence="2 3">
    <name type="scientific">Streptomyces toxytricini</name>
    <name type="common">Actinomyces toxytricini</name>
    <dbReference type="NCBI Taxonomy" id="67369"/>
    <lineage>
        <taxon>Bacteria</taxon>
        <taxon>Bacillati</taxon>
        <taxon>Actinomycetota</taxon>
        <taxon>Actinomycetes</taxon>
        <taxon>Kitasatosporales</taxon>
        <taxon>Streptomycetaceae</taxon>
        <taxon>Streptomyces</taxon>
    </lineage>
</organism>
<proteinExistence type="predicted"/>
<keyword evidence="3" id="KW-1185">Reference proteome</keyword>
<evidence type="ECO:0000259" key="1">
    <source>
        <dbReference type="Pfam" id="PF20211"/>
    </source>
</evidence>
<accession>A0ABW8EKY2</accession>
<comment type="caution">
    <text evidence="2">The sequence shown here is derived from an EMBL/GenBank/DDBJ whole genome shotgun (WGS) entry which is preliminary data.</text>
</comment>
<evidence type="ECO:0000313" key="3">
    <source>
        <dbReference type="Proteomes" id="UP001617351"/>
    </source>
</evidence>